<accession>A0A0A9FG67</accession>
<evidence type="ECO:0000313" key="1">
    <source>
        <dbReference type="EMBL" id="JAE10219.1"/>
    </source>
</evidence>
<organism evidence="1">
    <name type="scientific">Arundo donax</name>
    <name type="common">Giant reed</name>
    <name type="synonym">Donax arundinaceus</name>
    <dbReference type="NCBI Taxonomy" id="35708"/>
    <lineage>
        <taxon>Eukaryota</taxon>
        <taxon>Viridiplantae</taxon>
        <taxon>Streptophyta</taxon>
        <taxon>Embryophyta</taxon>
        <taxon>Tracheophyta</taxon>
        <taxon>Spermatophyta</taxon>
        <taxon>Magnoliopsida</taxon>
        <taxon>Liliopsida</taxon>
        <taxon>Poales</taxon>
        <taxon>Poaceae</taxon>
        <taxon>PACMAD clade</taxon>
        <taxon>Arundinoideae</taxon>
        <taxon>Arundineae</taxon>
        <taxon>Arundo</taxon>
    </lineage>
</organism>
<protein>
    <submittedName>
        <fullName evidence="1">Uncharacterized protein</fullName>
    </submittedName>
</protein>
<dbReference type="EMBL" id="GBRH01187677">
    <property type="protein sequence ID" value="JAE10219.1"/>
    <property type="molecule type" value="Transcribed_RNA"/>
</dbReference>
<dbReference type="AlphaFoldDB" id="A0A0A9FG67"/>
<proteinExistence type="predicted"/>
<reference evidence="1" key="1">
    <citation type="submission" date="2014-09" db="EMBL/GenBank/DDBJ databases">
        <authorList>
            <person name="Magalhaes I.L.F."/>
            <person name="Oliveira U."/>
            <person name="Santos F.R."/>
            <person name="Vidigal T.H.D.A."/>
            <person name="Brescovit A.D."/>
            <person name="Santos A.J."/>
        </authorList>
    </citation>
    <scope>NUCLEOTIDE SEQUENCE</scope>
    <source>
        <tissue evidence="1">Shoot tissue taken approximately 20 cm above the soil surface</tissue>
    </source>
</reference>
<name>A0A0A9FG67_ARUDO</name>
<reference evidence="1" key="2">
    <citation type="journal article" date="2015" name="Data Brief">
        <title>Shoot transcriptome of the giant reed, Arundo donax.</title>
        <authorList>
            <person name="Barrero R.A."/>
            <person name="Guerrero F.D."/>
            <person name="Moolhuijzen P."/>
            <person name="Goolsby J.A."/>
            <person name="Tidwell J."/>
            <person name="Bellgard S.E."/>
            <person name="Bellgard M.I."/>
        </authorList>
    </citation>
    <scope>NUCLEOTIDE SEQUENCE</scope>
    <source>
        <tissue evidence="1">Shoot tissue taken approximately 20 cm above the soil surface</tissue>
    </source>
</reference>
<sequence>MFFPAFSLSFRFFTLGYYSSETLLSFLSVYGMMDENLIVGLALKFVVDIPRYICFPIRL</sequence>